<keyword evidence="2" id="KW-1185">Reference proteome</keyword>
<evidence type="ECO:0008006" key="3">
    <source>
        <dbReference type="Google" id="ProtNLM"/>
    </source>
</evidence>
<evidence type="ECO:0000313" key="2">
    <source>
        <dbReference type="Proteomes" id="UP000547444"/>
    </source>
</evidence>
<dbReference type="CDD" id="cd00761">
    <property type="entry name" value="Glyco_tranf_GTA_type"/>
    <property type="match status" value="1"/>
</dbReference>
<proteinExistence type="predicted"/>
<name>A0A7X5TWD3_9MYCO</name>
<dbReference type="InterPro" id="IPR029044">
    <property type="entry name" value="Nucleotide-diphossugar_trans"/>
</dbReference>
<accession>A0A7X5TWD3</accession>
<dbReference type="EMBL" id="JAANOW010000001">
    <property type="protein sequence ID" value="NIH93954.1"/>
    <property type="molecule type" value="Genomic_DNA"/>
</dbReference>
<gene>
    <name evidence="1" type="ORF">FHU31_000910</name>
</gene>
<dbReference type="RefSeq" id="WP_167156285.1">
    <property type="nucleotide sequence ID" value="NZ_JAANOW010000001.1"/>
</dbReference>
<reference evidence="1 2" key="1">
    <citation type="submission" date="2020-03" db="EMBL/GenBank/DDBJ databases">
        <title>Sequencing the genomes of 1000 actinobacteria strains.</title>
        <authorList>
            <person name="Klenk H.-P."/>
        </authorList>
    </citation>
    <scope>NUCLEOTIDE SEQUENCE [LARGE SCALE GENOMIC DNA]</scope>
    <source>
        <strain evidence="1 2">DSM 44556</strain>
    </source>
</reference>
<organism evidence="1 2">
    <name type="scientific">Mycolicibacterium fluoranthenivorans</name>
    <dbReference type="NCBI Taxonomy" id="258505"/>
    <lineage>
        <taxon>Bacteria</taxon>
        <taxon>Bacillati</taxon>
        <taxon>Actinomycetota</taxon>
        <taxon>Actinomycetes</taxon>
        <taxon>Mycobacteriales</taxon>
        <taxon>Mycobacteriaceae</taxon>
        <taxon>Mycolicibacterium</taxon>
    </lineage>
</organism>
<dbReference type="Proteomes" id="UP000547444">
    <property type="component" value="Unassembled WGS sequence"/>
</dbReference>
<dbReference type="SUPFAM" id="SSF53448">
    <property type="entry name" value="Nucleotide-diphospho-sugar transferases"/>
    <property type="match status" value="1"/>
</dbReference>
<sequence>MGVALLAFITSLRHPDTARDYAHNERLLKDTLDSIALQTSDDYVVIVVGNVPLSFPLPDRVVSVVVDFPPPVAPGAATSYLDVVWDKGTKLGIGLIAARDFTPDYVMIIDADDFVHRDLVAFTSAHAGAPGWYISRGWRYSRARNVYRSLRAFHLQCGSSYILPFAAYGVPADASVAFSQAQVLDVFGDRLATIIGSHMRVVQWARRHGYPLAPLRFRGAVHHVDTGENHSGGTLGGWARTLSPTMQQTYGIPSRPPTGSPVPEANRLRLVLETPSALATSAYKYLQRTLFSMVTDDRPRFDLRSRPARLER</sequence>
<comment type="caution">
    <text evidence="1">The sequence shown here is derived from an EMBL/GenBank/DDBJ whole genome shotgun (WGS) entry which is preliminary data.</text>
</comment>
<protein>
    <recommendedName>
        <fullName evidence="3">Glycosyltransferase family 2 protein</fullName>
    </recommendedName>
</protein>
<dbReference type="AlphaFoldDB" id="A0A7X5TWD3"/>
<evidence type="ECO:0000313" key="1">
    <source>
        <dbReference type="EMBL" id="NIH93954.1"/>
    </source>
</evidence>